<dbReference type="PANTHER" id="PTHR32196">
    <property type="entry name" value="ABC TRANSPORTER PERMEASE PROTEIN YPHD-RELATED-RELATED"/>
    <property type="match status" value="1"/>
</dbReference>
<name>X0Y0D1_9ZZZZ</name>
<organism evidence="9">
    <name type="scientific">marine sediment metagenome</name>
    <dbReference type="NCBI Taxonomy" id="412755"/>
    <lineage>
        <taxon>unclassified sequences</taxon>
        <taxon>metagenomes</taxon>
        <taxon>ecological metagenomes</taxon>
    </lineage>
</organism>
<dbReference type="AlphaFoldDB" id="X0Y0D1"/>
<feature type="transmembrane region" description="Helical" evidence="8">
    <location>
        <begin position="76"/>
        <end position="97"/>
    </location>
</feature>
<dbReference type="CDD" id="cd06579">
    <property type="entry name" value="TM_PBP1_transp_AraH_like"/>
    <property type="match status" value="1"/>
</dbReference>
<evidence type="ECO:0000256" key="6">
    <source>
        <dbReference type="ARBA" id="ARBA00022989"/>
    </source>
</evidence>
<keyword evidence="7 8" id="KW-0472">Membrane</keyword>
<dbReference type="EMBL" id="BARS01047868">
    <property type="protein sequence ID" value="GAG30386.1"/>
    <property type="molecule type" value="Genomic_DNA"/>
</dbReference>
<reference evidence="9" key="1">
    <citation type="journal article" date="2014" name="Front. Microbiol.">
        <title>High frequency of phylogenetically diverse reductive dehalogenase-homologous genes in deep subseafloor sedimentary metagenomes.</title>
        <authorList>
            <person name="Kawai M."/>
            <person name="Futagami T."/>
            <person name="Toyoda A."/>
            <person name="Takaki Y."/>
            <person name="Nishi S."/>
            <person name="Hori S."/>
            <person name="Arai W."/>
            <person name="Tsubouchi T."/>
            <person name="Morono Y."/>
            <person name="Uchiyama I."/>
            <person name="Ito T."/>
            <person name="Fujiyama A."/>
            <person name="Inagaki F."/>
            <person name="Takami H."/>
        </authorList>
    </citation>
    <scope>NUCLEOTIDE SEQUENCE</scope>
    <source>
        <strain evidence="9">Expedition CK06-06</strain>
    </source>
</reference>
<protein>
    <recommendedName>
        <fullName evidence="10">ABC transporter permease</fullName>
    </recommendedName>
</protein>
<evidence type="ECO:0008006" key="10">
    <source>
        <dbReference type="Google" id="ProtNLM"/>
    </source>
</evidence>
<gene>
    <name evidence="9" type="ORF">S01H1_71840</name>
</gene>
<keyword evidence="5 8" id="KW-0812">Transmembrane</keyword>
<accession>X0Y0D1</accession>
<dbReference type="GO" id="GO:0005886">
    <property type="term" value="C:plasma membrane"/>
    <property type="evidence" value="ECO:0007669"/>
    <property type="project" value="UniProtKB-SubCell"/>
</dbReference>
<keyword evidence="3" id="KW-1003">Cell membrane</keyword>
<dbReference type="Pfam" id="PF02653">
    <property type="entry name" value="BPD_transp_2"/>
    <property type="match status" value="1"/>
</dbReference>
<evidence type="ECO:0000256" key="8">
    <source>
        <dbReference type="SAM" id="Phobius"/>
    </source>
</evidence>
<feature type="transmembrane region" description="Helical" evidence="8">
    <location>
        <begin position="166"/>
        <end position="184"/>
    </location>
</feature>
<evidence type="ECO:0000256" key="3">
    <source>
        <dbReference type="ARBA" id="ARBA00022475"/>
    </source>
</evidence>
<dbReference type="PANTHER" id="PTHR32196:SF71">
    <property type="entry name" value="AUTOINDUCER 2 IMPORT SYSTEM PERMEASE PROTEIN LSRD"/>
    <property type="match status" value="1"/>
</dbReference>
<keyword evidence="6 8" id="KW-1133">Transmembrane helix</keyword>
<evidence type="ECO:0000256" key="5">
    <source>
        <dbReference type="ARBA" id="ARBA00022692"/>
    </source>
</evidence>
<evidence type="ECO:0000256" key="7">
    <source>
        <dbReference type="ARBA" id="ARBA00023136"/>
    </source>
</evidence>
<dbReference type="GO" id="GO:0022857">
    <property type="term" value="F:transmembrane transporter activity"/>
    <property type="evidence" value="ECO:0007669"/>
    <property type="project" value="InterPro"/>
</dbReference>
<comment type="caution">
    <text evidence="9">The sequence shown here is derived from an EMBL/GenBank/DDBJ whole genome shotgun (WGS) entry which is preliminary data.</text>
</comment>
<feature type="transmembrane region" description="Helical" evidence="8">
    <location>
        <begin position="43"/>
        <end position="64"/>
    </location>
</feature>
<feature type="transmembrane region" description="Helical" evidence="8">
    <location>
        <begin position="117"/>
        <end position="134"/>
    </location>
</feature>
<evidence type="ECO:0000256" key="2">
    <source>
        <dbReference type="ARBA" id="ARBA00022448"/>
    </source>
</evidence>
<proteinExistence type="predicted"/>
<sequence length="227" mass="23518">MTLVIITGGIDLSVGSILALTCSLTGYFQHWGTWYGYIGQGSFIAPEPVILLMILGVGGLVGMLNGFASGIGIPDFAVTLGTMIGIRGAAYAITGGMKTFGLGPMTNNIAKGSIGNVPYVFFIFVAVLIFISVFERKTAMGKSIYAIGENPRVAKLSGISYLKTKMMVYIISGVLVGMAGWILAGRLDTGDPKVGVGLELDAIAAVIIGGTNLYGGFGGVEYTIPGV</sequence>
<evidence type="ECO:0000256" key="1">
    <source>
        <dbReference type="ARBA" id="ARBA00004651"/>
    </source>
</evidence>
<keyword evidence="4" id="KW-0997">Cell inner membrane</keyword>
<evidence type="ECO:0000313" key="9">
    <source>
        <dbReference type="EMBL" id="GAG30386.1"/>
    </source>
</evidence>
<comment type="subcellular location">
    <subcellularLocation>
        <location evidence="1">Cell membrane</location>
        <topology evidence="1">Multi-pass membrane protein</topology>
    </subcellularLocation>
</comment>
<dbReference type="InterPro" id="IPR001851">
    <property type="entry name" value="ABC_transp_permease"/>
</dbReference>
<feature type="non-terminal residue" evidence="9">
    <location>
        <position position="227"/>
    </location>
</feature>
<keyword evidence="2" id="KW-0813">Transport</keyword>
<evidence type="ECO:0000256" key="4">
    <source>
        <dbReference type="ARBA" id="ARBA00022519"/>
    </source>
</evidence>